<organism evidence="2 3">
    <name type="scientific">Polarella glacialis</name>
    <name type="common">Dinoflagellate</name>
    <dbReference type="NCBI Taxonomy" id="89957"/>
    <lineage>
        <taxon>Eukaryota</taxon>
        <taxon>Sar</taxon>
        <taxon>Alveolata</taxon>
        <taxon>Dinophyceae</taxon>
        <taxon>Suessiales</taxon>
        <taxon>Suessiaceae</taxon>
        <taxon>Polarella</taxon>
    </lineage>
</organism>
<protein>
    <submittedName>
        <fullName evidence="2">Uncharacterized protein</fullName>
    </submittedName>
</protein>
<name>A0A813F6F5_POLGL</name>
<dbReference type="AlphaFoldDB" id="A0A813F6F5"/>
<reference evidence="2" key="1">
    <citation type="submission" date="2021-02" db="EMBL/GenBank/DDBJ databases">
        <authorList>
            <person name="Dougan E. K."/>
            <person name="Rhodes N."/>
            <person name="Thang M."/>
            <person name="Chan C."/>
        </authorList>
    </citation>
    <scope>NUCLEOTIDE SEQUENCE</scope>
</reference>
<feature type="compositionally biased region" description="Low complexity" evidence="1">
    <location>
        <begin position="75"/>
        <end position="88"/>
    </location>
</feature>
<proteinExistence type="predicted"/>
<dbReference type="Gene3D" id="3.90.550.10">
    <property type="entry name" value="Spore Coat Polysaccharide Biosynthesis Protein SpsA, Chain A"/>
    <property type="match status" value="1"/>
</dbReference>
<feature type="region of interest" description="Disordered" evidence="1">
    <location>
        <begin position="56"/>
        <end position="89"/>
    </location>
</feature>
<dbReference type="EMBL" id="CAJNNV010022857">
    <property type="protein sequence ID" value="CAE8608366.1"/>
    <property type="molecule type" value="Genomic_DNA"/>
</dbReference>
<dbReference type="InterPro" id="IPR029044">
    <property type="entry name" value="Nucleotide-diphossugar_trans"/>
</dbReference>
<dbReference type="Proteomes" id="UP000654075">
    <property type="component" value="Unassembled WGS sequence"/>
</dbReference>
<comment type="caution">
    <text evidence="2">The sequence shown here is derived from an EMBL/GenBank/DDBJ whole genome shotgun (WGS) entry which is preliminary data.</text>
</comment>
<gene>
    <name evidence="2" type="ORF">PGLA1383_LOCUS26231</name>
</gene>
<evidence type="ECO:0000313" key="3">
    <source>
        <dbReference type="Proteomes" id="UP000654075"/>
    </source>
</evidence>
<evidence type="ECO:0000313" key="2">
    <source>
        <dbReference type="EMBL" id="CAE8608366.1"/>
    </source>
</evidence>
<evidence type="ECO:0000256" key="1">
    <source>
        <dbReference type="SAM" id="MobiDB-lite"/>
    </source>
</evidence>
<sequence length="122" mass="13279">AGLFACTPAIFDRLEGLTESEKYFTLTDAVQELAGERLVTCLSTCGRKWVAVETSEELEESRSASRELPSIATRSPTSSPTFSPSESPAFLRQPLPVFFISVQETKAAYPKRVGLPTGIFSS</sequence>
<accession>A0A813F6F5</accession>
<keyword evidence="3" id="KW-1185">Reference proteome</keyword>
<feature type="non-terminal residue" evidence="2">
    <location>
        <position position="1"/>
    </location>
</feature>